<feature type="chain" id="PRO_5046666356" description="Bacterial CdiA-CT RNAse A domain-containing protein" evidence="1">
    <location>
        <begin position="25"/>
        <end position="169"/>
    </location>
</feature>
<reference evidence="3 4" key="1">
    <citation type="submission" date="2021-01" db="EMBL/GenBank/DDBJ databases">
        <title>Genomic Encyclopedia of Type Strains, Phase IV (KMG-IV): sequencing the most valuable type-strain genomes for metagenomic binning, comparative biology and taxonomic classification.</title>
        <authorList>
            <person name="Goeker M."/>
        </authorList>
    </citation>
    <scope>NUCLEOTIDE SEQUENCE [LARGE SCALE GENOMIC DNA]</scope>
    <source>
        <strain evidence="3 4">DSM 28236</strain>
    </source>
</reference>
<sequence length="169" mass="19093">MKWVYLFLAALFTSIMLLSGCSQTAEKHHGDSKTHHISNNILDEMEGPPKNGHTLARHVGKSDHELEARIRKDHISAASTYYDKETATKAVQEALRIHDKKINNWLNHSNRNRLVLKTHHSFAVGKAVLRSDMEVHPQLHDTITVLQKDPSGKLGYKIITSYPTVKAGR</sequence>
<keyword evidence="1" id="KW-0732">Signal</keyword>
<feature type="domain" description="Bacterial CdiA-CT RNAse A" evidence="2">
    <location>
        <begin position="52"/>
        <end position="163"/>
    </location>
</feature>
<comment type="caution">
    <text evidence="3">The sequence shown here is derived from an EMBL/GenBank/DDBJ whole genome shotgun (WGS) entry which is preliminary data.</text>
</comment>
<dbReference type="Pfam" id="PF18431">
    <property type="entry name" value="RNAse_A_bac"/>
    <property type="match status" value="1"/>
</dbReference>
<evidence type="ECO:0000256" key="1">
    <source>
        <dbReference type="SAM" id="SignalP"/>
    </source>
</evidence>
<dbReference type="PROSITE" id="PS51257">
    <property type="entry name" value="PROKAR_LIPOPROTEIN"/>
    <property type="match status" value="1"/>
</dbReference>
<keyword evidence="4" id="KW-1185">Reference proteome</keyword>
<evidence type="ECO:0000313" key="4">
    <source>
        <dbReference type="Proteomes" id="UP000808914"/>
    </source>
</evidence>
<dbReference type="CDD" id="cd20684">
    <property type="entry name" value="CdiA-CT_Yk_RNaseA-like"/>
    <property type="match status" value="1"/>
</dbReference>
<organism evidence="3 4">
    <name type="scientific">Scopulibacillus daqui</name>
    <dbReference type="NCBI Taxonomy" id="1469162"/>
    <lineage>
        <taxon>Bacteria</taxon>
        <taxon>Bacillati</taxon>
        <taxon>Bacillota</taxon>
        <taxon>Bacilli</taxon>
        <taxon>Bacillales</taxon>
        <taxon>Sporolactobacillaceae</taxon>
        <taxon>Scopulibacillus</taxon>
    </lineage>
</organism>
<accession>A0ABS2PX86</accession>
<dbReference type="RefSeq" id="WP_205002531.1">
    <property type="nucleotide sequence ID" value="NZ_JAFBER010000003.1"/>
</dbReference>
<protein>
    <recommendedName>
        <fullName evidence="2">Bacterial CdiA-CT RNAse A domain-containing protein</fullName>
    </recommendedName>
</protein>
<evidence type="ECO:0000313" key="3">
    <source>
        <dbReference type="EMBL" id="MBM7644573.1"/>
    </source>
</evidence>
<dbReference type="InterPro" id="IPR041436">
    <property type="entry name" value="RNAse_A_bac"/>
</dbReference>
<name>A0ABS2PX86_9BACL</name>
<gene>
    <name evidence="3" type="ORF">JOD45_000766</name>
</gene>
<evidence type="ECO:0000259" key="2">
    <source>
        <dbReference type="Pfam" id="PF18431"/>
    </source>
</evidence>
<proteinExistence type="predicted"/>
<dbReference type="NCBIfam" id="NF041883">
    <property type="entry name" value="RNase_A_lipo"/>
    <property type="match status" value="1"/>
</dbReference>
<feature type="signal peptide" evidence="1">
    <location>
        <begin position="1"/>
        <end position="24"/>
    </location>
</feature>
<dbReference type="EMBL" id="JAFBER010000003">
    <property type="protein sequence ID" value="MBM7644573.1"/>
    <property type="molecule type" value="Genomic_DNA"/>
</dbReference>
<dbReference type="Proteomes" id="UP000808914">
    <property type="component" value="Unassembled WGS sequence"/>
</dbReference>